<dbReference type="Ensembl" id="ENSSCAT00000002779.1">
    <property type="protein sequence ID" value="ENSSCAP00000002324.1"/>
    <property type="gene ID" value="ENSSCAG00000002042.1"/>
</dbReference>
<reference evidence="1" key="1">
    <citation type="submission" date="2025-08" db="UniProtKB">
        <authorList>
            <consortium name="Ensembl"/>
        </authorList>
    </citation>
    <scope>IDENTIFICATION</scope>
</reference>
<evidence type="ECO:0000313" key="1">
    <source>
        <dbReference type="Ensembl" id="ENSSCAP00000002324.1"/>
    </source>
</evidence>
<accession>A0A8C9L3T3</accession>
<sequence length="185" mass="19818">MLLGPRPWPAAPGLSSSQLITNTVCSRHCCCPNSSCFLWEQPWNCFCSLSGPTSLFSQCQRKLLVPSVARMNHCWDCSPLVGPCTQRSKRSPWSSPGPATPSGWGLSQLGTLPFAALGDPGQPQSLGRSPHCSRLCPWPAGEMPKHPQGAFPCPQGNFSQVPCTDSVCLCAHRSACAGEWAECCS</sequence>
<dbReference type="Proteomes" id="UP000694409">
    <property type="component" value="Unassembled WGS sequence"/>
</dbReference>
<evidence type="ECO:0000313" key="2">
    <source>
        <dbReference type="Proteomes" id="UP000694409"/>
    </source>
</evidence>
<organism evidence="1 2">
    <name type="scientific">Serinus canaria</name>
    <name type="common">Island canary</name>
    <name type="synonym">Fringilla canaria</name>
    <dbReference type="NCBI Taxonomy" id="9135"/>
    <lineage>
        <taxon>Eukaryota</taxon>
        <taxon>Metazoa</taxon>
        <taxon>Chordata</taxon>
        <taxon>Craniata</taxon>
        <taxon>Vertebrata</taxon>
        <taxon>Euteleostomi</taxon>
        <taxon>Archelosauria</taxon>
        <taxon>Archosauria</taxon>
        <taxon>Dinosauria</taxon>
        <taxon>Saurischia</taxon>
        <taxon>Theropoda</taxon>
        <taxon>Coelurosauria</taxon>
        <taxon>Aves</taxon>
        <taxon>Neognathae</taxon>
        <taxon>Neoaves</taxon>
        <taxon>Telluraves</taxon>
        <taxon>Australaves</taxon>
        <taxon>Passeriformes</taxon>
        <taxon>Passeroidea</taxon>
        <taxon>Fringillidae</taxon>
        <taxon>Carduelinae</taxon>
        <taxon>Serinus</taxon>
    </lineage>
</organism>
<proteinExistence type="predicted"/>
<dbReference type="AlphaFoldDB" id="A0A8C9L3T3"/>
<protein>
    <submittedName>
        <fullName evidence="1">Uncharacterized protein</fullName>
    </submittedName>
</protein>
<reference evidence="1" key="2">
    <citation type="submission" date="2025-09" db="UniProtKB">
        <authorList>
            <consortium name="Ensembl"/>
        </authorList>
    </citation>
    <scope>IDENTIFICATION</scope>
</reference>
<name>A0A8C9L3T3_SERCA</name>
<keyword evidence="2" id="KW-1185">Reference proteome</keyword>